<keyword evidence="1" id="KW-0862">Zinc</keyword>
<protein>
    <submittedName>
        <fullName evidence="4">Ste5 protein</fullName>
    </submittedName>
</protein>
<feature type="domain" description="RING-type" evidence="3">
    <location>
        <begin position="125"/>
        <end position="180"/>
    </location>
</feature>
<feature type="region of interest" description="Disordered" evidence="2">
    <location>
        <begin position="92"/>
        <end position="112"/>
    </location>
</feature>
<comment type="caution">
    <text evidence="4">The sequence shown here is derived from an EMBL/GenBank/DDBJ whole genome shotgun (WGS) entry which is preliminary data.</text>
</comment>
<evidence type="ECO:0000256" key="2">
    <source>
        <dbReference type="SAM" id="MobiDB-lite"/>
    </source>
</evidence>
<dbReference type="InterPro" id="IPR013083">
    <property type="entry name" value="Znf_RING/FYVE/PHD"/>
</dbReference>
<gene>
    <name evidence="4" type="ORF">DAKH74_021820</name>
</gene>
<dbReference type="AlphaFoldDB" id="A0AAV5RWM5"/>
<keyword evidence="1" id="KW-0479">Metal-binding</keyword>
<evidence type="ECO:0000256" key="1">
    <source>
        <dbReference type="PROSITE-ProRule" id="PRU00175"/>
    </source>
</evidence>
<dbReference type="Gene3D" id="3.30.40.10">
    <property type="entry name" value="Zinc/RING finger domain, C3HC4 (zinc finger)"/>
    <property type="match status" value="1"/>
</dbReference>
<name>A0AAV5RWM5_MAUHU</name>
<dbReference type="EMBL" id="BTGD01000005">
    <property type="protein sequence ID" value="GMM55566.1"/>
    <property type="molecule type" value="Genomic_DNA"/>
</dbReference>
<organism evidence="4 5">
    <name type="scientific">Maudiozyma humilis</name>
    <name type="common">Sour dough yeast</name>
    <name type="synonym">Kazachstania humilis</name>
    <dbReference type="NCBI Taxonomy" id="51915"/>
    <lineage>
        <taxon>Eukaryota</taxon>
        <taxon>Fungi</taxon>
        <taxon>Dikarya</taxon>
        <taxon>Ascomycota</taxon>
        <taxon>Saccharomycotina</taxon>
        <taxon>Saccharomycetes</taxon>
        <taxon>Saccharomycetales</taxon>
        <taxon>Saccharomycetaceae</taxon>
        <taxon>Maudiozyma</taxon>
    </lineage>
</organism>
<keyword evidence="1" id="KW-0863">Zinc-finger</keyword>
<dbReference type="PROSITE" id="PS50089">
    <property type="entry name" value="ZF_RING_2"/>
    <property type="match status" value="1"/>
</dbReference>
<accession>A0AAV5RWM5</accession>
<dbReference type="SMART" id="SM00184">
    <property type="entry name" value="RING"/>
    <property type="match status" value="1"/>
</dbReference>
<dbReference type="InterPro" id="IPR001841">
    <property type="entry name" value="Znf_RING"/>
</dbReference>
<evidence type="ECO:0000259" key="3">
    <source>
        <dbReference type="PROSITE" id="PS50089"/>
    </source>
</evidence>
<dbReference type="Proteomes" id="UP001377567">
    <property type="component" value="Unassembled WGS sequence"/>
</dbReference>
<dbReference type="SUPFAM" id="SSF57850">
    <property type="entry name" value="RING/U-box"/>
    <property type="match status" value="1"/>
</dbReference>
<sequence length="757" mass="85294">MAFSPEGYASSANKWTKKLTRFPITSKKKKSPLESDEQLFFAPINDPILPLRSAPVTPVQYDESYPLRFSSMPRPNTTGKFRNESFPATSGYSDIASPTPYPPGTGRVGSSHRANKTKSLVHIKCSICNESISNRGSGERVIELKCGHICHNDCLLVSFESSSSKEMNVSERFPLCLQCKEDKSEDIACVPKDNIIEEELLSSFFINNFETTKTNDSDVLHDISTSVSTPLRTQGTFEGESIDELPDNNVDEFTTDRPYNINTSMMKAPVPQIVHNHPTDLDRPSPILGIPNSGQIGIPARSYRRNIGTHSTVDPLTVVIHSFVDFIIHRLPVSLSTTQFHSEFGTLRIVDWLNVSTSIPKYETCCCFLFSKRLLIAFTDKSPEEVTNEDLNRVEFKSFAIYSLDGCTLRPVSSSIFEVTFLDSNRSGTVRFSELWDNNSNTITQRWISAILNPALLLDSETFTSTVKMSGVTPQKEETENIITNVNYNNGSTTTEKDTSDKIMPLKLDKKKSYMYSGFGDRKRSSVLSQMTSVSSIMSMKRKKPETIVIVLQIDGEKLKFQNISAVIYNSLVALSLSFKSMYIYFVDSQLNLFQEGFFEGMFKCSNEFKFMTVNPYNPKFDVTHVEERLRHIPNETSVGIVFSSGCAFNEHNILRMPTDSLKKSNQKRNNILKVKIGYMNDDNQPIVTDLIEIDNWSNLLEVICYTYSVSFEDDERDSYCPSEIVRKDSSIEDDYSITHSGSEDSLLTLNISSGIN</sequence>
<dbReference type="Pfam" id="PF12194">
    <property type="entry name" value="Ste5_C"/>
    <property type="match status" value="1"/>
</dbReference>
<dbReference type="InterPro" id="IPR021106">
    <property type="entry name" value="Ste5_Fus3-bd_dom"/>
</dbReference>
<proteinExistence type="predicted"/>
<dbReference type="InterPro" id="IPR038382">
    <property type="entry name" value="Ste5_C_sf"/>
</dbReference>
<evidence type="ECO:0000313" key="4">
    <source>
        <dbReference type="EMBL" id="GMM55566.1"/>
    </source>
</evidence>
<keyword evidence="5" id="KW-1185">Reference proteome</keyword>
<dbReference type="Gene3D" id="3.40.50.11070">
    <property type="entry name" value="Protein Ste5, Fus3-binding domain"/>
    <property type="match status" value="1"/>
</dbReference>
<dbReference type="GO" id="GO:0008270">
    <property type="term" value="F:zinc ion binding"/>
    <property type="evidence" value="ECO:0007669"/>
    <property type="project" value="UniProtKB-KW"/>
</dbReference>
<reference evidence="4 5" key="1">
    <citation type="journal article" date="2023" name="Elife">
        <title>Identification of key yeast species and microbe-microbe interactions impacting larval growth of Drosophila in the wild.</title>
        <authorList>
            <person name="Mure A."/>
            <person name="Sugiura Y."/>
            <person name="Maeda R."/>
            <person name="Honda K."/>
            <person name="Sakurai N."/>
            <person name="Takahashi Y."/>
            <person name="Watada M."/>
            <person name="Katoh T."/>
            <person name="Gotoh A."/>
            <person name="Gotoh Y."/>
            <person name="Taniguchi I."/>
            <person name="Nakamura K."/>
            <person name="Hayashi T."/>
            <person name="Katayama T."/>
            <person name="Uemura T."/>
            <person name="Hattori Y."/>
        </authorList>
    </citation>
    <scope>NUCLEOTIDE SEQUENCE [LARGE SCALE GENOMIC DNA]</scope>
    <source>
        <strain evidence="4 5">KH-74</strain>
    </source>
</reference>
<evidence type="ECO:0000313" key="5">
    <source>
        <dbReference type="Proteomes" id="UP001377567"/>
    </source>
</evidence>